<dbReference type="Proteomes" id="UP000665026">
    <property type="component" value="Chromosome"/>
</dbReference>
<dbReference type="InterPro" id="IPR011991">
    <property type="entry name" value="ArsR-like_HTH"/>
</dbReference>
<dbReference type="SUPFAM" id="SSF52788">
    <property type="entry name" value="Phosphotyrosine protein phosphatases I"/>
    <property type="match status" value="1"/>
</dbReference>
<dbReference type="GO" id="GO:0046685">
    <property type="term" value="P:response to arsenic-containing substance"/>
    <property type="evidence" value="ECO:0007669"/>
    <property type="project" value="UniProtKB-KW"/>
</dbReference>
<dbReference type="InterPro" id="IPR036196">
    <property type="entry name" value="Ptyr_pPase_sf"/>
</dbReference>
<dbReference type="Pfam" id="PF12840">
    <property type="entry name" value="HTH_20"/>
    <property type="match status" value="1"/>
</dbReference>
<dbReference type="InterPro" id="IPR023485">
    <property type="entry name" value="Ptyr_pPase"/>
</dbReference>
<dbReference type="InterPro" id="IPR036390">
    <property type="entry name" value="WH_DNA-bd_sf"/>
</dbReference>
<keyword evidence="1" id="KW-0059">Arsenical resistance</keyword>
<dbReference type="PANTHER" id="PTHR43428">
    <property type="entry name" value="ARSENATE REDUCTASE"/>
    <property type="match status" value="1"/>
</dbReference>
<evidence type="ECO:0000259" key="2">
    <source>
        <dbReference type="PROSITE" id="PS50987"/>
    </source>
</evidence>
<dbReference type="PANTHER" id="PTHR43428:SF1">
    <property type="entry name" value="ARSENATE REDUCTASE"/>
    <property type="match status" value="1"/>
</dbReference>
<sequence length="285" mass="30578">MDKTEAIAAFAALSQSARLDAFRLLVQAGDEGMLAGDIARAVDVRQNTMSTNLSVLLRAGLIANHRQGRTVRYVADMEGLKGLLGFLLQDCCGGQVEQCAPVIDSLTNGCDAQRASAQKTYNVLFLCHANSARSLMAEAILQREGKGRFRAFSAGSSPAPHANPNTLALLARNNFDVGAFKPKSWDVFSTKDAPKMDFVITVCDKAAGEPCPTWPGQPVTAHWGVHDPAAFEGNEAHTAVIFNKTYAQLRSRISGFANLPIDSLDQLALKRQMDAIGGITADLDD</sequence>
<dbReference type="CDD" id="cd16345">
    <property type="entry name" value="LMWP_ArsC"/>
    <property type="match status" value="1"/>
</dbReference>
<gene>
    <name evidence="3" type="ORF">HZ995_00995</name>
</gene>
<dbReference type="InterPro" id="IPR001845">
    <property type="entry name" value="HTH_ArsR_DNA-bd_dom"/>
</dbReference>
<dbReference type="Gene3D" id="1.10.10.10">
    <property type="entry name" value="Winged helix-like DNA-binding domain superfamily/Winged helix DNA-binding domain"/>
    <property type="match status" value="1"/>
</dbReference>
<feature type="domain" description="HTH arsR-type" evidence="2">
    <location>
        <begin position="1"/>
        <end position="95"/>
    </location>
</feature>
<dbReference type="InterPro" id="IPR036388">
    <property type="entry name" value="WH-like_DNA-bd_sf"/>
</dbReference>
<dbReference type="RefSeq" id="WP_209356844.1">
    <property type="nucleotide sequence ID" value="NZ_CP060010.1"/>
</dbReference>
<evidence type="ECO:0000313" key="4">
    <source>
        <dbReference type="Proteomes" id="UP000665026"/>
    </source>
</evidence>
<dbReference type="SUPFAM" id="SSF46785">
    <property type="entry name" value="Winged helix' DNA-binding domain"/>
    <property type="match status" value="1"/>
</dbReference>
<dbReference type="Gene3D" id="3.40.50.2300">
    <property type="match status" value="1"/>
</dbReference>
<evidence type="ECO:0000313" key="3">
    <source>
        <dbReference type="EMBL" id="QTN36140.1"/>
    </source>
</evidence>
<name>A0A975EQ61_9RHOB</name>
<reference evidence="3" key="1">
    <citation type="submission" date="2020-07" db="EMBL/GenBank/DDBJ databases">
        <title>Genome sequences of bacteria associated with the marine, planktonic diatom Thalassiosira profunda strain ECT2AJA-044.</title>
        <authorList>
            <person name="Gargas C.B."/>
            <person name="Roberts W.R."/>
            <person name="Alverson A.J."/>
        </authorList>
    </citation>
    <scope>NUCLEOTIDE SEQUENCE</scope>
    <source>
        <strain evidence="3">ECT2AJA-044</strain>
    </source>
</reference>
<organism evidence="3 4">
    <name type="scientific">Cognatishimia activa</name>
    <dbReference type="NCBI Taxonomy" id="1715691"/>
    <lineage>
        <taxon>Bacteria</taxon>
        <taxon>Pseudomonadati</taxon>
        <taxon>Pseudomonadota</taxon>
        <taxon>Alphaproteobacteria</taxon>
        <taxon>Rhodobacterales</taxon>
        <taxon>Paracoccaceae</taxon>
        <taxon>Cognatishimia</taxon>
    </lineage>
</organism>
<protein>
    <submittedName>
        <fullName evidence="3">Helix-turn-helix domain-containing protein</fullName>
    </submittedName>
</protein>
<dbReference type="SMART" id="SM00226">
    <property type="entry name" value="LMWPc"/>
    <property type="match status" value="1"/>
</dbReference>
<dbReference type="SMART" id="SM00418">
    <property type="entry name" value="HTH_ARSR"/>
    <property type="match status" value="1"/>
</dbReference>
<dbReference type="Pfam" id="PF01451">
    <property type="entry name" value="LMWPc"/>
    <property type="match status" value="1"/>
</dbReference>
<evidence type="ECO:0000256" key="1">
    <source>
        <dbReference type="ARBA" id="ARBA00022849"/>
    </source>
</evidence>
<dbReference type="PROSITE" id="PS50987">
    <property type="entry name" value="HTH_ARSR_2"/>
    <property type="match status" value="1"/>
</dbReference>
<proteinExistence type="predicted"/>
<dbReference type="CDD" id="cd00090">
    <property type="entry name" value="HTH_ARSR"/>
    <property type="match status" value="1"/>
</dbReference>
<dbReference type="AlphaFoldDB" id="A0A975EQ61"/>
<dbReference type="GO" id="GO:0003700">
    <property type="term" value="F:DNA-binding transcription factor activity"/>
    <property type="evidence" value="ECO:0007669"/>
    <property type="project" value="InterPro"/>
</dbReference>
<dbReference type="KEGG" id="cact:HZ995_00995"/>
<dbReference type="EMBL" id="CP060010">
    <property type="protein sequence ID" value="QTN36140.1"/>
    <property type="molecule type" value="Genomic_DNA"/>
</dbReference>
<accession>A0A975EQ61</accession>